<dbReference type="SFLD" id="SFLDG01129">
    <property type="entry name" value="C1.5:_HAD__Beta-PGM__Phosphata"/>
    <property type="match status" value="1"/>
</dbReference>
<evidence type="ECO:0000256" key="1">
    <source>
        <dbReference type="ARBA" id="ARBA00001946"/>
    </source>
</evidence>
<name>A0A2T5K5N7_9RHOB</name>
<dbReference type="Proteomes" id="UP000244060">
    <property type="component" value="Unassembled WGS sequence"/>
</dbReference>
<keyword evidence="5" id="KW-0378">Hydrolase</keyword>
<evidence type="ECO:0000313" key="6">
    <source>
        <dbReference type="Proteomes" id="UP000244060"/>
    </source>
</evidence>
<dbReference type="Pfam" id="PF00702">
    <property type="entry name" value="Hydrolase"/>
    <property type="match status" value="1"/>
</dbReference>
<dbReference type="InterPro" id="IPR051600">
    <property type="entry name" value="Beta-PGM-like"/>
</dbReference>
<dbReference type="PANTHER" id="PTHR46193">
    <property type="entry name" value="6-PHOSPHOGLUCONATE PHOSPHATASE"/>
    <property type="match status" value="1"/>
</dbReference>
<dbReference type="GO" id="GO:0046872">
    <property type="term" value="F:metal ion binding"/>
    <property type="evidence" value="ECO:0007669"/>
    <property type="project" value="UniProtKB-KW"/>
</dbReference>
<keyword evidence="6" id="KW-1185">Reference proteome</keyword>
<dbReference type="OrthoDB" id="5504491at2"/>
<dbReference type="SFLD" id="SFLDG01135">
    <property type="entry name" value="C1.5.6:_HAD__Beta-PGM__Phospha"/>
    <property type="match status" value="1"/>
</dbReference>
<reference evidence="5 6" key="1">
    <citation type="submission" date="2018-04" db="EMBL/GenBank/DDBJ databases">
        <title>Genomic Encyclopedia of Type Strains, Phase III (KMG-III): the genomes of soil and plant-associated and newly described type strains.</title>
        <authorList>
            <person name="Whitman W."/>
        </authorList>
    </citation>
    <scope>NUCLEOTIDE SEQUENCE [LARGE SCALE GENOMIC DNA]</scope>
    <source>
        <strain evidence="5 6">KA25</strain>
    </source>
</reference>
<dbReference type="NCBIfam" id="TIGR01509">
    <property type="entry name" value="HAD-SF-IA-v3"/>
    <property type="match status" value="1"/>
</dbReference>
<comment type="similarity">
    <text evidence="2">Belongs to the HAD-like hydrolase superfamily. CbbY/CbbZ/Gph/YieH family.</text>
</comment>
<proteinExistence type="inferred from homology"/>
<dbReference type="Gene3D" id="3.40.50.1000">
    <property type="entry name" value="HAD superfamily/HAD-like"/>
    <property type="match status" value="1"/>
</dbReference>
<gene>
    <name evidence="5" type="ORF">C8J28_11116</name>
</gene>
<dbReference type="InterPro" id="IPR006439">
    <property type="entry name" value="HAD-SF_hydro_IA"/>
</dbReference>
<evidence type="ECO:0000313" key="5">
    <source>
        <dbReference type="EMBL" id="PTR17730.1"/>
    </source>
</evidence>
<accession>A0A2T5K5N7</accession>
<dbReference type="InterPro" id="IPR023214">
    <property type="entry name" value="HAD_sf"/>
</dbReference>
<dbReference type="RefSeq" id="WP_108221215.1">
    <property type="nucleotide sequence ID" value="NZ_CP090022.1"/>
</dbReference>
<dbReference type="AlphaFoldDB" id="A0A2T5K5N7"/>
<dbReference type="SUPFAM" id="SSF56784">
    <property type="entry name" value="HAD-like"/>
    <property type="match status" value="1"/>
</dbReference>
<evidence type="ECO:0000256" key="3">
    <source>
        <dbReference type="ARBA" id="ARBA00022723"/>
    </source>
</evidence>
<protein>
    <submittedName>
        <fullName evidence="5">HAD superfamily hydrolase (TIGR01509 family)</fullName>
    </submittedName>
</protein>
<dbReference type="SFLD" id="SFLDS00003">
    <property type="entry name" value="Haloacid_Dehalogenase"/>
    <property type="match status" value="1"/>
</dbReference>
<evidence type="ECO:0000256" key="4">
    <source>
        <dbReference type="ARBA" id="ARBA00022842"/>
    </source>
</evidence>
<comment type="cofactor">
    <cofactor evidence="1">
        <name>Mg(2+)</name>
        <dbReference type="ChEBI" id="CHEBI:18420"/>
    </cofactor>
</comment>
<evidence type="ECO:0000256" key="2">
    <source>
        <dbReference type="ARBA" id="ARBA00006171"/>
    </source>
</evidence>
<comment type="caution">
    <text evidence="5">The sequence shown here is derived from an EMBL/GenBank/DDBJ whole genome shotgun (WGS) entry which is preliminary data.</text>
</comment>
<dbReference type="Gene3D" id="1.10.150.240">
    <property type="entry name" value="Putative phosphatase, domain 2"/>
    <property type="match status" value="1"/>
</dbReference>
<sequence length="227" mass="23958">MSPVRAVIFDLDGCLVDSEPHSLAALACEMQAIGLPRTTVEELRERFLGVSMADICRHIERRTGGPVPADFIDRVEARLFRAYALRLRPMTGADRLLDRLEAAGLAMAIATGGSVRRMHETLRLGGLASRFAGRAFSADEVPRGKPAPDLFLKAAAVLGVPPDRCAVLEDSPHGIAGACAAGMRAVGFTGGSHLEGLQVAHRGLLLEAGALQVVGRLDEAFAALCGP</sequence>
<keyword evidence="4" id="KW-0460">Magnesium</keyword>
<organism evidence="5 6">
    <name type="scientific">Cereibacter azotoformans</name>
    <dbReference type="NCBI Taxonomy" id="43057"/>
    <lineage>
        <taxon>Bacteria</taxon>
        <taxon>Pseudomonadati</taxon>
        <taxon>Pseudomonadota</taxon>
        <taxon>Alphaproteobacteria</taxon>
        <taxon>Rhodobacterales</taxon>
        <taxon>Paracoccaceae</taxon>
        <taxon>Cereibacter</taxon>
    </lineage>
</organism>
<dbReference type="EMBL" id="QAOT01000011">
    <property type="protein sequence ID" value="PTR17730.1"/>
    <property type="molecule type" value="Genomic_DNA"/>
</dbReference>
<dbReference type="PANTHER" id="PTHR46193:SF10">
    <property type="entry name" value="6-PHOSPHOGLUCONATE PHOSPHATASE"/>
    <property type="match status" value="1"/>
</dbReference>
<dbReference type="InterPro" id="IPR036412">
    <property type="entry name" value="HAD-like_sf"/>
</dbReference>
<dbReference type="PRINTS" id="PR00413">
    <property type="entry name" value="HADHALOGNASE"/>
</dbReference>
<keyword evidence="3" id="KW-0479">Metal-binding</keyword>
<dbReference type="GO" id="GO:0016787">
    <property type="term" value="F:hydrolase activity"/>
    <property type="evidence" value="ECO:0007669"/>
    <property type="project" value="UniProtKB-KW"/>
</dbReference>
<dbReference type="InterPro" id="IPR023198">
    <property type="entry name" value="PGP-like_dom2"/>
</dbReference>